<feature type="compositionally biased region" description="Low complexity" evidence="1">
    <location>
        <begin position="56"/>
        <end position="68"/>
    </location>
</feature>
<dbReference type="Proteomes" id="UP000295781">
    <property type="component" value="Chromosome"/>
</dbReference>
<dbReference type="RefSeq" id="WP_129349441.1">
    <property type="nucleotide sequence ID" value="NZ_CP012670.1"/>
</dbReference>
<evidence type="ECO:0000313" key="4">
    <source>
        <dbReference type="EMBL" id="AUX23922.1"/>
    </source>
</evidence>
<dbReference type="AlphaFoldDB" id="A0A4V0NDU8"/>
<proteinExistence type="predicted"/>
<evidence type="ECO:0000256" key="2">
    <source>
        <dbReference type="SAM" id="Phobius"/>
    </source>
</evidence>
<keyword evidence="2" id="KW-0472">Membrane</keyword>
<organism evidence="4 5">
    <name type="scientific">Sorangium cellulosum</name>
    <name type="common">Polyangium cellulosum</name>
    <dbReference type="NCBI Taxonomy" id="56"/>
    <lineage>
        <taxon>Bacteria</taxon>
        <taxon>Pseudomonadati</taxon>
        <taxon>Myxococcota</taxon>
        <taxon>Polyangia</taxon>
        <taxon>Polyangiales</taxon>
        <taxon>Polyangiaceae</taxon>
        <taxon>Sorangium</taxon>
    </lineage>
</organism>
<feature type="region of interest" description="Disordered" evidence="1">
    <location>
        <begin position="42"/>
        <end position="79"/>
    </location>
</feature>
<feature type="domain" description="PKD" evidence="3">
    <location>
        <begin position="205"/>
        <end position="229"/>
    </location>
</feature>
<dbReference type="CDD" id="cd00146">
    <property type="entry name" value="PKD"/>
    <property type="match status" value="1"/>
</dbReference>
<feature type="transmembrane region" description="Helical" evidence="2">
    <location>
        <begin position="12"/>
        <end position="31"/>
    </location>
</feature>
<dbReference type="EMBL" id="CP012670">
    <property type="protein sequence ID" value="AUX23922.1"/>
    <property type="molecule type" value="Genomic_DNA"/>
</dbReference>
<feature type="region of interest" description="Disordered" evidence="1">
    <location>
        <begin position="430"/>
        <end position="450"/>
    </location>
</feature>
<dbReference type="PROSITE" id="PS50093">
    <property type="entry name" value="PKD"/>
    <property type="match status" value="1"/>
</dbReference>
<keyword evidence="2" id="KW-1133">Transmembrane helix</keyword>
<dbReference type="InterPro" id="IPR000601">
    <property type="entry name" value="PKD_dom"/>
</dbReference>
<gene>
    <name evidence="4" type="ORF">SOCEGT47_044520</name>
</gene>
<evidence type="ECO:0000313" key="5">
    <source>
        <dbReference type="Proteomes" id="UP000295781"/>
    </source>
</evidence>
<reference evidence="4 5" key="1">
    <citation type="submission" date="2015-09" db="EMBL/GenBank/DDBJ databases">
        <title>Sorangium comparison.</title>
        <authorList>
            <person name="Zaburannyi N."/>
            <person name="Bunk B."/>
            <person name="Overmann J."/>
            <person name="Mueller R."/>
        </authorList>
    </citation>
    <scope>NUCLEOTIDE SEQUENCE [LARGE SCALE GENOMIC DNA]</scope>
    <source>
        <strain evidence="4 5">So ceGT47</strain>
    </source>
</reference>
<accession>A0A4V0NDU8</accession>
<sequence>MTTRIGAHRSRARWALVAVLAAALGLLIWSLRAPRVPEPVQAARKAGAPEAPPPSARRAASVTAARTRAPAEDPDPAPVIDGVEVEKPEVCAGEENLITVRSHTTNGTDEYLHAVIGRHTGSRVPLRIWPDQDGSYEMPTISVFGRNNVVRQVEVPRYKVNDCKPERIVAVTQRLLPNTAAEYELTARVLDVGVKDDPHARPFKPASYAWVFDDGESESTRAPFVTHSYERRPQTTLVSEFLIRVEVRGEAGEKLTGRALLQIPNMAFQNLTERGIVTLMATPTPRFPRQDGDGVVRQAFRLWHHGDAPVRIDSVSAVRHYLSARDSSPREEVSLGLVEIPPGQGVDVEVSFDAVSEPDVFTITYFLEGETAEGGAARGTFSLMKPPPMPTRESSIPVTEPVLLAKIKRARELLAQEFVTDEDIWRLEREGKMADLDGSPPRAPEGDGSP</sequence>
<keyword evidence="2" id="KW-0812">Transmembrane</keyword>
<dbReference type="OrthoDB" id="5379275at2"/>
<protein>
    <recommendedName>
        <fullName evidence="3">PKD domain-containing protein</fullName>
    </recommendedName>
</protein>
<evidence type="ECO:0000256" key="1">
    <source>
        <dbReference type="SAM" id="MobiDB-lite"/>
    </source>
</evidence>
<evidence type="ECO:0000259" key="3">
    <source>
        <dbReference type="PROSITE" id="PS50093"/>
    </source>
</evidence>
<name>A0A4V0NDU8_SORCE</name>